<name>A0A975WEN0_9RHOB</name>
<evidence type="ECO:0000313" key="3">
    <source>
        <dbReference type="Proteomes" id="UP000182932"/>
    </source>
</evidence>
<dbReference type="PROSITE" id="PS51318">
    <property type="entry name" value="TAT"/>
    <property type="match status" value="1"/>
</dbReference>
<comment type="caution">
    <text evidence="2">The sequence shown here is derived from an EMBL/GenBank/DDBJ whole genome shotgun (WGS) entry which is preliminary data.</text>
</comment>
<protein>
    <recommendedName>
        <fullName evidence="4">Secreted protein</fullName>
    </recommendedName>
</protein>
<keyword evidence="1" id="KW-0732">Signal</keyword>
<dbReference type="Proteomes" id="UP000182932">
    <property type="component" value="Unassembled WGS sequence"/>
</dbReference>
<evidence type="ECO:0008006" key="4">
    <source>
        <dbReference type="Google" id="ProtNLM"/>
    </source>
</evidence>
<reference evidence="2 3" key="1">
    <citation type="submission" date="2016-10" db="EMBL/GenBank/DDBJ databases">
        <authorList>
            <person name="Varghese N."/>
            <person name="Submissions S."/>
        </authorList>
    </citation>
    <scope>NUCLEOTIDE SEQUENCE [LARGE SCALE GENOMIC DNA]</scope>
    <source>
        <strain evidence="2 3">FF3</strain>
    </source>
</reference>
<gene>
    <name evidence="2" type="ORF">SAMN04487940_12629</name>
</gene>
<dbReference type="AlphaFoldDB" id="A0A975WEN0"/>
<accession>A0A975WEN0</accession>
<dbReference type="RefSeq" id="WP_074839633.1">
    <property type="nucleotide sequence ID" value="NZ_FNYY01000026.1"/>
</dbReference>
<sequence>MTKPNPATAKAYGLSRRNLLAAVPAVAIAPAAAAVAAPGAQDKHPQWLAEYYETQRVWELAEEDTPREEFLFELWHEMQRQFCRTRATTIEGIAAQAEWLVHDAEDYWACEDQRILVENILAALQGLMEADA</sequence>
<dbReference type="EMBL" id="FNYY01000026">
    <property type="protein sequence ID" value="SEK08276.1"/>
    <property type="molecule type" value="Genomic_DNA"/>
</dbReference>
<organism evidence="2 3">
    <name type="scientific">Marinovum algicola</name>
    <dbReference type="NCBI Taxonomy" id="42444"/>
    <lineage>
        <taxon>Bacteria</taxon>
        <taxon>Pseudomonadati</taxon>
        <taxon>Pseudomonadota</taxon>
        <taxon>Alphaproteobacteria</taxon>
        <taxon>Rhodobacterales</taxon>
        <taxon>Roseobacteraceae</taxon>
        <taxon>Marinovum</taxon>
    </lineage>
</organism>
<proteinExistence type="predicted"/>
<keyword evidence="3" id="KW-1185">Reference proteome</keyword>
<evidence type="ECO:0000256" key="1">
    <source>
        <dbReference type="SAM" id="SignalP"/>
    </source>
</evidence>
<feature type="chain" id="PRO_5036731248" description="Secreted protein" evidence="1">
    <location>
        <begin position="37"/>
        <end position="132"/>
    </location>
</feature>
<dbReference type="GeneID" id="80820764"/>
<evidence type="ECO:0000313" key="2">
    <source>
        <dbReference type="EMBL" id="SEK08276.1"/>
    </source>
</evidence>
<feature type="signal peptide" evidence="1">
    <location>
        <begin position="1"/>
        <end position="36"/>
    </location>
</feature>
<dbReference type="InterPro" id="IPR006311">
    <property type="entry name" value="TAT_signal"/>
</dbReference>